<comment type="catalytic activity">
    <reaction evidence="1 6">
        <text>[protein]-peptidylproline (omega=180) = [protein]-peptidylproline (omega=0)</text>
        <dbReference type="Rhea" id="RHEA:16237"/>
        <dbReference type="Rhea" id="RHEA-COMP:10747"/>
        <dbReference type="Rhea" id="RHEA-COMP:10748"/>
        <dbReference type="ChEBI" id="CHEBI:83833"/>
        <dbReference type="ChEBI" id="CHEBI:83834"/>
        <dbReference type="EC" id="5.2.1.8"/>
    </reaction>
</comment>
<keyword evidence="4 6" id="KW-0697">Rotamase</keyword>
<dbReference type="GO" id="GO:0008160">
    <property type="term" value="F:protein tyrosine phosphatase activator activity"/>
    <property type="evidence" value="ECO:0007669"/>
    <property type="project" value="TreeGrafter"/>
</dbReference>
<dbReference type="GO" id="GO:0003755">
    <property type="term" value="F:peptidyl-prolyl cis-trans isomerase activity"/>
    <property type="evidence" value="ECO:0007669"/>
    <property type="project" value="UniProtKB-KW"/>
</dbReference>
<reference evidence="7" key="1">
    <citation type="journal article" date="2021" name="Open Biol.">
        <title>Shared evolutionary footprints suggest mitochondrial oxidative damage underlies multiple complex I losses in fungi.</title>
        <authorList>
            <person name="Schikora-Tamarit M.A."/>
            <person name="Marcet-Houben M."/>
            <person name="Nosek J."/>
            <person name="Gabaldon T."/>
        </authorList>
    </citation>
    <scope>NUCLEOTIDE SEQUENCE</scope>
    <source>
        <strain evidence="7">CBS6341</strain>
    </source>
</reference>
<dbReference type="Proteomes" id="UP000769528">
    <property type="component" value="Unassembled WGS sequence"/>
</dbReference>
<dbReference type="SUPFAM" id="SSF140984">
    <property type="entry name" value="PTPA-like"/>
    <property type="match status" value="1"/>
</dbReference>
<evidence type="ECO:0000256" key="2">
    <source>
        <dbReference type="ARBA" id="ARBA00004496"/>
    </source>
</evidence>
<dbReference type="PIRSF" id="PIRSF016325">
    <property type="entry name" value="Phstyr_phstse_ac"/>
    <property type="match status" value="1"/>
</dbReference>
<dbReference type="OrthoDB" id="16120at2759"/>
<evidence type="ECO:0000256" key="1">
    <source>
        <dbReference type="ARBA" id="ARBA00000971"/>
    </source>
</evidence>
<evidence type="ECO:0000256" key="3">
    <source>
        <dbReference type="ARBA" id="ARBA00022490"/>
    </source>
</evidence>
<dbReference type="GO" id="GO:0005634">
    <property type="term" value="C:nucleus"/>
    <property type="evidence" value="ECO:0007669"/>
    <property type="project" value="TreeGrafter"/>
</dbReference>
<dbReference type="EMBL" id="JAEUBF010000443">
    <property type="protein sequence ID" value="KAH3678391.1"/>
    <property type="molecule type" value="Genomic_DNA"/>
</dbReference>
<dbReference type="FunFam" id="1.20.120.1150:FF:000002">
    <property type="entry name" value="Serine/threonine-protein phosphatase 2A activator"/>
    <property type="match status" value="1"/>
</dbReference>
<keyword evidence="3 6" id="KW-0963">Cytoplasm</keyword>
<dbReference type="GO" id="GO:0007052">
    <property type="term" value="P:mitotic spindle organization"/>
    <property type="evidence" value="ECO:0007669"/>
    <property type="project" value="TreeGrafter"/>
</dbReference>
<dbReference type="CDD" id="cd04087">
    <property type="entry name" value="PTPA"/>
    <property type="match status" value="1"/>
</dbReference>
<organism evidence="7 8">
    <name type="scientific">Wickerhamomyces mucosus</name>
    <dbReference type="NCBI Taxonomy" id="1378264"/>
    <lineage>
        <taxon>Eukaryota</taxon>
        <taxon>Fungi</taxon>
        <taxon>Dikarya</taxon>
        <taxon>Ascomycota</taxon>
        <taxon>Saccharomycotina</taxon>
        <taxon>Saccharomycetes</taxon>
        <taxon>Phaffomycetales</taxon>
        <taxon>Wickerhamomycetaceae</taxon>
        <taxon>Wickerhamomyces</taxon>
    </lineage>
</organism>
<dbReference type="Pfam" id="PF03095">
    <property type="entry name" value="PTPA"/>
    <property type="match status" value="1"/>
</dbReference>
<accession>A0A9P8TGV6</accession>
<proteinExistence type="inferred from homology"/>
<sequence length="363" mass="42202">MSEQTTKNILQNVPFDTNFTPPIKRIINSEDLTKWIDGETHNEIMTFIENLSISVKGKDNEFTKESNESIDGVLKLLDEIPIIIANNPIGQENNMSRFGKPEFKNFQKELTFKSSEFIKNHIPKLSNFINDPTIELSQYFNEAWGSEERIDYGSGHELNFIAFLLCLYKLKVFNEEDYDLIVLRIFTKYIAIMRELQRIYWLEPAGSHGVWGLDDYHFLPFLFGSSQLSTHKYLKPKSIHNEDLVDIYWQKYMYFECIHFITSIKTNSLRWNSPMLDDISIVKSWSKVNSGMIKMYGVEVLGKLPIVQHFYFGGILKAPEDLSNHLEKKAKHIHTNWGDCCGIKVPSAFGAQEMQKFKPLPFD</sequence>
<evidence type="ECO:0000313" key="8">
    <source>
        <dbReference type="Proteomes" id="UP000769528"/>
    </source>
</evidence>
<evidence type="ECO:0000256" key="4">
    <source>
        <dbReference type="ARBA" id="ARBA00023110"/>
    </source>
</evidence>
<gene>
    <name evidence="7" type="ORF">WICMUC_001408</name>
</gene>
<dbReference type="AlphaFoldDB" id="A0A9P8TGV6"/>
<name>A0A9P8TGV6_9ASCO</name>
<comment type="caution">
    <text evidence="7">The sequence shown here is derived from an EMBL/GenBank/DDBJ whole genome shotgun (WGS) entry which is preliminary data.</text>
</comment>
<dbReference type="InterPro" id="IPR004327">
    <property type="entry name" value="Phstyr_phstse_ac"/>
</dbReference>
<protein>
    <recommendedName>
        <fullName evidence="6">Serine/threonine-protein phosphatase 2A activator</fullName>
        <ecNumber evidence="6">5.2.1.8</ecNumber>
    </recommendedName>
    <alternativeName>
        <fullName evidence="6">Phosphotyrosyl phosphatase activator</fullName>
    </alternativeName>
</protein>
<comment type="function">
    <text evidence="6">PPIases accelerate the folding of proteins. It catalyzes the cis-trans isomerization of proline imidic peptide bonds in oligopeptides.</text>
</comment>
<keyword evidence="8" id="KW-1185">Reference proteome</keyword>
<dbReference type="PANTHER" id="PTHR10012">
    <property type="entry name" value="SERINE/THREONINE-PROTEIN PHOSPHATASE 2A REGULATORY SUBUNIT B"/>
    <property type="match status" value="1"/>
</dbReference>
<dbReference type="Gene3D" id="1.20.120.1150">
    <property type="match status" value="1"/>
</dbReference>
<evidence type="ECO:0000256" key="5">
    <source>
        <dbReference type="ARBA" id="ARBA00023235"/>
    </source>
</evidence>
<evidence type="ECO:0000313" key="7">
    <source>
        <dbReference type="EMBL" id="KAH3678391.1"/>
    </source>
</evidence>
<dbReference type="GO" id="GO:0000159">
    <property type="term" value="C:protein phosphatase type 2A complex"/>
    <property type="evidence" value="ECO:0007669"/>
    <property type="project" value="TreeGrafter"/>
</dbReference>
<dbReference type="InterPro" id="IPR037218">
    <property type="entry name" value="PTPA_sf"/>
</dbReference>
<evidence type="ECO:0000256" key="6">
    <source>
        <dbReference type="RuleBase" id="RU361210"/>
    </source>
</evidence>
<comment type="similarity">
    <text evidence="6">Belongs to the PTPA-type PPIase family.</text>
</comment>
<dbReference type="InterPro" id="IPR043170">
    <property type="entry name" value="PTPA_C_lid"/>
</dbReference>
<dbReference type="GO" id="GO:0005737">
    <property type="term" value="C:cytoplasm"/>
    <property type="evidence" value="ECO:0007669"/>
    <property type="project" value="UniProtKB-SubCell"/>
</dbReference>
<keyword evidence="5 6" id="KW-0413">Isomerase</keyword>
<reference evidence="7" key="2">
    <citation type="submission" date="2021-01" db="EMBL/GenBank/DDBJ databases">
        <authorList>
            <person name="Schikora-Tamarit M.A."/>
        </authorList>
    </citation>
    <scope>NUCLEOTIDE SEQUENCE</scope>
    <source>
        <strain evidence="7">CBS6341</strain>
    </source>
</reference>
<dbReference type="EC" id="5.2.1.8" evidence="6"/>
<comment type="subcellular location">
    <subcellularLocation>
        <location evidence="2 6">Cytoplasm</location>
    </subcellularLocation>
</comment>
<dbReference type="PANTHER" id="PTHR10012:SF5">
    <property type="entry name" value="SERINE_THREONINE-PROTEIN PHOSPHATASE 2A ACTIVATOR 2"/>
    <property type="match status" value="1"/>
</dbReference>